<organism evidence="1 2">
    <name type="scientific">Malikia granosa</name>
    <dbReference type="NCBI Taxonomy" id="263067"/>
    <lineage>
        <taxon>Bacteria</taxon>
        <taxon>Pseudomonadati</taxon>
        <taxon>Pseudomonadota</taxon>
        <taxon>Betaproteobacteria</taxon>
        <taxon>Burkholderiales</taxon>
        <taxon>Comamonadaceae</taxon>
        <taxon>Malikia</taxon>
    </lineage>
</organism>
<dbReference type="InterPro" id="IPR009057">
    <property type="entry name" value="Homeodomain-like_sf"/>
</dbReference>
<dbReference type="GO" id="GO:0003677">
    <property type="term" value="F:DNA binding"/>
    <property type="evidence" value="ECO:0007669"/>
    <property type="project" value="InterPro"/>
</dbReference>
<dbReference type="AlphaFoldDB" id="A0A2S9K097"/>
<reference evidence="1 2" key="1">
    <citation type="submission" date="2018-03" db="EMBL/GenBank/DDBJ databases">
        <title>Comparative genomics illustrates the genes involved in a hyperalkaliphilic mechanisms of Serpentinomonas isolated from highly-alkaline calcium-rich serpentinized springs.</title>
        <authorList>
            <person name="Suzuki S."/>
            <person name="Ishii S."/>
            <person name="Walworth N."/>
            <person name="Bird L."/>
            <person name="Kuenen J.G."/>
            <person name="Nealson K.H."/>
        </authorList>
    </citation>
    <scope>NUCLEOTIDE SEQUENCE [LARGE SCALE GENOMIC DNA]</scope>
    <source>
        <strain evidence="1 2">P1</strain>
    </source>
</reference>
<evidence type="ECO:0000313" key="2">
    <source>
        <dbReference type="Proteomes" id="UP000238589"/>
    </source>
</evidence>
<accession>A0A2S9K097</accession>
<evidence type="ECO:0000313" key="1">
    <source>
        <dbReference type="EMBL" id="PRD63868.1"/>
    </source>
</evidence>
<dbReference type="EMBL" id="PVLQ01000130">
    <property type="protein sequence ID" value="PRD63868.1"/>
    <property type="molecule type" value="Genomic_DNA"/>
</dbReference>
<proteinExistence type="predicted"/>
<evidence type="ECO:0008006" key="3">
    <source>
        <dbReference type="Google" id="ProtNLM"/>
    </source>
</evidence>
<dbReference type="InterPro" id="IPR002514">
    <property type="entry name" value="Transposase_8"/>
</dbReference>
<name>A0A2S9K097_9BURK</name>
<keyword evidence="2" id="KW-1185">Reference proteome</keyword>
<dbReference type="RefSeq" id="WP_105749802.1">
    <property type="nucleotide sequence ID" value="NZ_PVLQ01000130.1"/>
</dbReference>
<dbReference type="OrthoDB" id="3376843at2"/>
<dbReference type="Pfam" id="PF01527">
    <property type="entry name" value="HTH_Tnp_1"/>
    <property type="match status" value="1"/>
</dbReference>
<protein>
    <recommendedName>
        <fullName evidence="3">Transposase</fullName>
    </recommendedName>
</protein>
<dbReference type="NCBIfam" id="NF047595">
    <property type="entry name" value="IS66_ISRel24_TnpA"/>
    <property type="match status" value="1"/>
</dbReference>
<sequence>MEHSGHTPEWTGLKVERTLRNGKHLYVSAFKAWLVEQARRPGVSVAGLALRHGVNANLLRLWMKQEHWPGQAPELLPVTIVAEPACREAATATRAYPSTGTMEIELCGAVVRLSGEIDAAQLKTVLAALRS</sequence>
<dbReference type="SUPFAM" id="SSF46689">
    <property type="entry name" value="Homeodomain-like"/>
    <property type="match status" value="1"/>
</dbReference>
<gene>
    <name evidence="1" type="ORF">C6P64_17435</name>
</gene>
<dbReference type="GO" id="GO:0006313">
    <property type="term" value="P:DNA transposition"/>
    <property type="evidence" value="ECO:0007669"/>
    <property type="project" value="InterPro"/>
</dbReference>
<comment type="caution">
    <text evidence="1">The sequence shown here is derived from an EMBL/GenBank/DDBJ whole genome shotgun (WGS) entry which is preliminary data.</text>
</comment>
<dbReference type="Proteomes" id="UP000238589">
    <property type="component" value="Unassembled WGS sequence"/>
</dbReference>
<dbReference type="GO" id="GO:0004803">
    <property type="term" value="F:transposase activity"/>
    <property type="evidence" value="ECO:0007669"/>
    <property type="project" value="InterPro"/>
</dbReference>